<keyword evidence="8" id="KW-0456">Lyase</keyword>
<evidence type="ECO:0000256" key="1">
    <source>
        <dbReference type="ARBA" id="ARBA00001946"/>
    </source>
</evidence>
<feature type="binding site" evidence="5">
    <location>
        <position position="63"/>
    </location>
    <ligand>
        <name>substrate</name>
    </ligand>
</feature>
<evidence type="ECO:0000313" key="9">
    <source>
        <dbReference type="Proteomes" id="UP000027866"/>
    </source>
</evidence>
<dbReference type="RefSeq" id="WP_034902059.1">
    <property type="nucleotide sequence ID" value="NZ_CP017057.1"/>
</dbReference>
<dbReference type="Gene3D" id="3.20.20.60">
    <property type="entry name" value="Phosphoenolpyruvate-binding domains"/>
    <property type="match status" value="1"/>
</dbReference>
<dbReference type="GO" id="GO:0000287">
    <property type="term" value="F:magnesium ion binding"/>
    <property type="evidence" value="ECO:0007669"/>
    <property type="project" value="TreeGrafter"/>
</dbReference>
<dbReference type="GO" id="GO:0016829">
    <property type="term" value="F:lyase activity"/>
    <property type="evidence" value="ECO:0007669"/>
    <property type="project" value="UniProtKB-KW"/>
</dbReference>
<accession>A0A074MP30</accession>
<dbReference type="PANTHER" id="PTHR32308">
    <property type="entry name" value="LYASE BETA SUBUNIT, PUTATIVE (AFU_ORTHOLOGUE AFUA_4G13030)-RELATED"/>
    <property type="match status" value="1"/>
</dbReference>
<evidence type="ECO:0000256" key="4">
    <source>
        <dbReference type="ARBA" id="ARBA00022842"/>
    </source>
</evidence>
<dbReference type="PANTHER" id="PTHR32308:SF0">
    <property type="entry name" value="HPCH_HPAI ALDOLASE_CITRATE LYASE DOMAIN-CONTAINING PROTEIN"/>
    <property type="match status" value="1"/>
</dbReference>
<proteinExistence type="inferred from homology"/>
<evidence type="ECO:0000256" key="6">
    <source>
        <dbReference type="PIRSR" id="PIRSR015582-2"/>
    </source>
</evidence>
<dbReference type="EMBL" id="JMIX01000004">
    <property type="protein sequence ID" value="KEO96721.1"/>
    <property type="molecule type" value="Genomic_DNA"/>
</dbReference>
<evidence type="ECO:0000313" key="8">
    <source>
        <dbReference type="EMBL" id="KEO96721.1"/>
    </source>
</evidence>
<dbReference type="InterPro" id="IPR011206">
    <property type="entry name" value="Citrate_lyase_beta/mcl1/mcl2"/>
</dbReference>
<sequence length="274" mass="28535">MFVAASLLFVPGSRPDRFAKAKAGGADLTVIDLEDAVAAEDKASARGAALAQVAEGPAGWAVRINGVATAFGVRDLAALSECGTLPETVLVPMVETAAELDVVAGALGDDCPDLVPLIETPRGLRHALEIAAHARVAAVMFGGGDFSGELGVDLAWEPLLAARHHVILACAEARKPAIDVPYISLDDETGLADECGRARRLGFSAKAAIHPRQVPAIKGAFAPSAADVAEAREALDAYEAGGGRAIRFKGRMLEAPFIKKYRAVLARHEEQTNA</sequence>
<keyword evidence="3 6" id="KW-0479">Metal-binding</keyword>
<comment type="similarity">
    <text evidence="2">Belongs to the HpcH/HpaI aldolase family.</text>
</comment>
<dbReference type="Proteomes" id="UP000027866">
    <property type="component" value="Unassembled WGS sequence"/>
</dbReference>
<evidence type="ECO:0000256" key="2">
    <source>
        <dbReference type="ARBA" id="ARBA00005568"/>
    </source>
</evidence>
<dbReference type="InterPro" id="IPR015813">
    <property type="entry name" value="Pyrv/PenolPyrv_kinase-like_dom"/>
</dbReference>
<evidence type="ECO:0000256" key="5">
    <source>
        <dbReference type="PIRSR" id="PIRSR015582-1"/>
    </source>
</evidence>
<organism evidence="8 9">
    <name type="scientific">Erythrobacter litoralis</name>
    <dbReference type="NCBI Taxonomy" id="39960"/>
    <lineage>
        <taxon>Bacteria</taxon>
        <taxon>Pseudomonadati</taxon>
        <taxon>Pseudomonadota</taxon>
        <taxon>Alphaproteobacteria</taxon>
        <taxon>Sphingomonadales</taxon>
        <taxon>Erythrobacteraceae</taxon>
        <taxon>Erythrobacter/Porphyrobacter group</taxon>
        <taxon>Erythrobacter</taxon>
    </lineage>
</organism>
<comment type="caution">
    <text evidence="8">The sequence shown here is derived from an EMBL/GenBank/DDBJ whole genome shotgun (WGS) entry which is preliminary data.</text>
</comment>
<feature type="binding site" evidence="6">
    <location>
        <position position="119"/>
    </location>
    <ligand>
        <name>Mg(2+)</name>
        <dbReference type="ChEBI" id="CHEBI:18420"/>
    </ligand>
</feature>
<feature type="binding site" evidence="6">
    <location>
        <position position="145"/>
    </location>
    <ligand>
        <name>Mg(2+)</name>
        <dbReference type="ChEBI" id="CHEBI:18420"/>
    </ligand>
</feature>
<dbReference type="AlphaFoldDB" id="A0A074MP30"/>
<dbReference type="PATRIC" id="fig|39960.10.peg.2864"/>
<keyword evidence="4 6" id="KW-0460">Magnesium</keyword>
<name>A0A074MP30_9SPHN</name>
<dbReference type="KEGG" id="elq:Ga0102493_11613"/>
<feature type="binding site" evidence="5">
    <location>
        <position position="119"/>
    </location>
    <ligand>
        <name>substrate</name>
    </ligand>
</feature>
<feature type="domain" description="HpcH/HpaI aldolase/citrate lyase" evidence="7">
    <location>
        <begin position="6"/>
        <end position="211"/>
    </location>
</feature>
<dbReference type="PIRSF" id="PIRSF015582">
    <property type="entry name" value="Cit_lyase_B"/>
    <property type="match status" value="1"/>
</dbReference>
<dbReference type="GO" id="GO:0006107">
    <property type="term" value="P:oxaloacetate metabolic process"/>
    <property type="evidence" value="ECO:0007669"/>
    <property type="project" value="TreeGrafter"/>
</dbReference>
<protein>
    <submittedName>
        <fullName evidence="8">Citryl-CoA lyase</fullName>
    </submittedName>
</protein>
<dbReference type="SUPFAM" id="SSF51621">
    <property type="entry name" value="Phosphoenolpyruvate/pyruvate domain"/>
    <property type="match status" value="1"/>
</dbReference>
<dbReference type="OrthoDB" id="9800547at2"/>
<keyword evidence="9" id="KW-1185">Reference proteome</keyword>
<comment type="cofactor">
    <cofactor evidence="1">
        <name>Mg(2+)</name>
        <dbReference type="ChEBI" id="CHEBI:18420"/>
    </cofactor>
</comment>
<dbReference type="Pfam" id="PF03328">
    <property type="entry name" value="HpcH_HpaI"/>
    <property type="match status" value="1"/>
</dbReference>
<dbReference type="InterPro" id="IPR005000">
    <property type="entry name" value="Aldolase/citrate-lyase_domain"/>
</dbReference>
<evidence type="ECO:0000259" key="7">
    <source>
        <dbReference type="Pfam" id="PF03328"/>
    </source>
</evidence>
<dbReference type="InterPro" id="IPR040442">
    <property type="entry name" value="Pyrv_kinase-like_dom_sf"/>
</dbReference>
<reference evidence="8 9" key="1">
    <citation type="submission" date="2014-04" db="EMBL/GenBank/DDBJ databases">
        <title>A comprehensive comparison of genomes of Erythrobacter spp. Strains.</title>
        <authorList>
            <person name="Zheng Q."/>
        </authorList>
    </citation>
    <scope>NUCLEOTIDE SEQUENCE [LARGE SCALE GENOMIC DNA]</scope>
    <source>
        <strain evidence="8 9">DSM 8509</strain>
    </source>
</reference>
<evidence type="ECO:0000256" key="3">
    <source>
        <dbReference type="ARBA" id="ARBA00022723"/>
    </source>
</evidence>
<gene>
    <name evidence="8" type="ORF">EH32_08540</name>
</gene>